<sequence length="195" mass="22376">MEPVMVVMFAMCLLFFLYQLYKVSDERRNQCCYLVHYECHKPSDDRKLNTKFCGDIVSRNKILGPQEHKFLLRAIVSSGIGEETYGPRNIIECRENSPTVEDGILEMDEFFIDTLDQLFRKTGVSPQEIDVLVVNVSSLTSVPSFTSRIINHYKMRDDIKSFNLSGMGCSGSLISLSLVQNFEVLQKWLCHCGHF</sequence>
<organism evidence="5">
    <name type="scientific">Sesamum calycinum</name>
    <dbReference type="NCBI Taxonomy" id="2727403"/>
    <lineage>
        <taxon>Eukaryota</taxon>
        <taxon>Viridiplantae</taxon>
        <taxon>Streptophyta</taxon>
        <taxon>Embryophyta</taxon>
        <taxon>Tracheophyta</taxon>
        <taxon>Spermatophyta</taxon>
        <taxon>Magnoliopsida</taxon>
        <taxon>eudicotyledons</taxon>
        <taxon>Gunneridae</taxon>
        <taxon>Pentapetalae</taxon>
        <taxon>asterids</taxon>
        <taxon>lamiids</taxon>
        <taxon>Lamiales</taxon>
        <taxon>Pedaliaceae</taxon>
        <taxon>Sesamum</taxon>
    </lineage>
</organism>
<feature type="signal peptide" evidence="3">
    <location>
        <begin position="1"/>
        <end position="25"/>
    </location>
</feature>
<reference evidence="5" key="1">
    <citation type="submission" date="2020-06" db="EMBL/GenBank/DDBJ databases">
        <authorList>
            <person name="Li T."/>
            <person name="Hu X."/>
            <person name="Zhang T."/>
            <person name="Song X."/>
            <person name="Zhang H."/>
            <person name="Dai N."/>
            <person name="Sheng W."/>
            <person name="Hou X."/>
            <person name="Wei L."/>
        </authorList>
    </citation>
    <scope>NUCLEOTIDE SEQUENCE</scope>
    <source>
        <strain evidence="5">KEN8</strain>
        <tissue evidence="5">Leaf</tissue>
    </source>
</reference>
<evidence type="ECO:0000256" key="3">
    <source>
        <dbReference type="SAM" id="SignalP"/>
    </source>
</evidence>
<dbReference type="GO" id="GO:0006633">
    <property type="term" value="P:fatty acid biosynthetic process"/>
    <property type="evidence" value="ECO:0007669"/>
    <property type="project" value="InterPro"/>
</dbReference>
<reference evidence="5" key="2">
    <citation type="journal article" date="2024" name="Plant">
        <title>Genomic evolution and insights into agronomic trait innovations of Sesamum species.</title>
        <authorList>
            <person name="Miao H."/>
            <person name="Wang L."/>
            <person name="Qu L."/>
            <person name="Liu H."/>
            <person name="Sun Y."/>
            <person name="Le M."/>
            <person name="Wang Q."/>
            <person name="Wei S."/>
            <person name="Zheng Y."/>
            <person name="Lin W."/>
            <person name="Duan Y."/>
            <person name="Cao H."/>
            <person name="Xiong S."/>
            <person name="Wang X."/>
            <person name="Wei L."/>
            <person name="Li C."/>
            <person name="Ma Q."/>
            <person name="Ju M."/>
            <person name="Zhao R."/>
            <person name="Li G."/>
            <person name="Mu C."/>
            <person name="Tian Q."/>
            <person name="Mei H."/>
            <person name="Zhang T."/>
            <person name="Gao T."/>
            <person name="Zhang H."/>
        </authorList>
    </citation>
    <scope>NUCLEOTIDE SEQUENCE</scope>
    <source>
        <strain evidence="5">KEN8</strain>
    </source>
</reference>
<dbReference type="Pfam" id="PF08392">
    <property type="entry name" value="FAE1_CUT1_RppA"/>
    <property type="match status" value="1"/>
</dbReference>
<evidence type="ECO:0000256" key="1">
    <source>
        <dbReference type="ARBA" id="ARBA00023315"/>
    </source>
</evidence>
<feature type="chain" id="PRO_5043968657" evidence="3">
    <location>
        <begin position="26"/>
        <end position="195"/>
    </location>
</feature>
<dbReference type="InterPro" id="IPR012392">
    <property type="entry name" value="3-ktacl-CoA_syn"/>
</dbReference>
<accession>A0AAW2J999</accession>
<proteinExistence type="predicted"/>
<feature type="domain" description="FAE" evidence="4">
    <location>
        <begin position="26"/>
        <end position="182"/>
    </location>
</feature>
<dbReference type="GO" id="GO:0016020">
    <property type="term" value="C:membrane"/>
    <property type="evidence" value="ECO:0007669"/>
    <property type="project" value="InterPro"/>
</dbReference>
<keyword evidence="3" id="KW-0732">Signal</keyword>
<keyword evidence="1" id="KW-0012">Acyltransferase</keyword>
<dbReference type="GO" id="GO:0009922">
    <property type="term" value="F:fatty acid elongase activity"/>
    <property type="evidence" value="ECO:0007669"/>
    <property type="project" value="UniProtKB-EC"/>
</dbReference>
<comment type="catalytic activity">
    <reaction evidence="2">
        <text>a very-long-chain acyl-CoA + malonyl-CoA + H(+) = a very-long-chain 3-oxoacyl-CoA + CO2 + CoA</text>
        <dbReference type="Rhea" id="RHEA:32727"/>
        <dbReference type="ChEBI" id="CHEBI:15378"/>
        <dbReference type="ChEBI" id="CHEBI:16526"/>
        <dbReference type="ChEBI" id="CHEBI:57287"/>
        <dbReference type="ChEBI" id="CHEBI:57384"/>
        <dbReference type="ChEBI" id="CHEBI:90725"/>
        <dbReference type="ChEBI" id="CHEBI:90736"/>
        <dbReference type="EC" id="2.3.1.199"/>
    </reaction>
</comment>
<name>A0AAW2J999_9LAMI</name>
<protein>
    <submittedName>
        <fullName evidence="5">3-ketoacyl-CoA synthase 3</fullName>
    </submittedName>
</protein>
<dbReference type="InterPro" id="IPR016039">
    <property type="entry name" value="Thiolase-like"/>
</dbReference>
<gene>
    <name evidence="5" type="ORF">Scaly_2647000</name>
</gene>
<dbReference type="InterPro" id="IPR013601">
    <property type="entry name" value="FAE1_typ3_polyketide_synth"/>
</dbReference>
<dbReference type="PANTHER" id="PTHR31561">
    <property type="entry name" value="3-KETOACYL-COA SYNTHASE"/>
    <property type="match status" value="1"/>
</dbReference>
<evidence type="ECO:0000313" key="5">
    <source>
        <dbReference type="EMBL" id="KAL0291200.1"/>
    </source>
</evidence>
<dbReference type="Gene3D" id="3.40.47.10">
    <property type="match status" value="1"/>
</dbReference>
<dbReference type="EMBL" id="JACGWM010001592">
    <property type="protein sequence ID" value="KAL0291200.1"/>
    <property type="molecule type" value="Genomic_DNA"/>
</dbReference>
<dbReference type="SUPFAM" id="SSF53901">
    <property type="entry name" value="Thiolase-like"/>
    <property type="match status" value="1"/>
</dbReference>
<dbReference type="AlphaFoldDB" id="A0AAW2J999"/>
<evidence type="ECO:0000259" key="4">
    <source>
        <dbReference type="Pfam" id="PF08392"/>
    </source>
</evidence>
<comment type="caution">
    <text evidence="5">The sequence shown here is derived from an EMBL/GenBank/DDBJ whole genome shotgun (WGS) entry which is preliminary data.</text>
</comment>
<keyword evidence="1" id="KW-0808">Transferase</keyword>
<evidence type="ECO:0000256" key="2">
    <source>
        <dbReference type="ARBA" id="ARBA00047375"/>
    </source>
</evidence>